<comment type="similarity">
    <text evidence="2 14">Belongs to the peptidase M14 family.</text>
</comment>
<feature type="chain" id="PRO_5040932377" description="Zinc carboxypeptidase" evidence="15">
    <location>
        <begin position="27"/>
        <end position="426"/>
    </location>
</feature>
<dbReference type="Pfam" id="PF00246">
    <property type="entry name" value="Peptidase_M14"/>
    <property type="match status" value="1"/>
</dbReference>
<dbReference type="GO" id="GO:0004181">
    <property type="term" value="F:metallocarboxypeptidase activity"/>
    <property type="evidence" value="ECO:0007669"/>
    <property type="project" value="InterPro"/>
</dbReference>
<dbReference type="Proteomes" id="UP001165079">
    <property type="component" value="Unassembled WGS sequence"/>
</dbReference>
<evidence type="ECO:0000256" key="11">
    <source>
        <dbReference type="ARBA" id="ARBA00055464"/>
    </source>
</evidence>
<evidence type="ECO:0000256" key="1">
    <source>
        <dbReference type="ARBA" id="ARBA00001947"/>
    </source>
</evidence>
<evidence type="ECO:0000313" key="18">
    <source>
        <dbReference type="Proteomes" id="UP001165079"/>
    </source>
</evidence>
<keyword evidence="6 15" id="KW-0732">Signal</keyword>
<comment type="caution">
    <text evidence="17">The sequence shown here is derived from an EMBL/GenBank/DDBJ whole genome shotgun (WGS) entry which is preliminary data.</text>
</comment>
<evidence type="ECO:0000256" key="3">
    <source>
        <dbReference type="ARBA" id="ARBA00022645"/>
    </source>
</evidence>
<accession>A0A9W6SMP3</accession>
<dbReference type="SUPFAM" id="SSF53187">
    <property type="entry name" value="Zn-dependent exopeptidases"/>
    <property type="match status" value="1"/>
</dbReference>
<dbReference type="InterPro" id="IPR000834">
    <property type="entry name" value="Peptidase_M14"/>
</dbReference>
<name>A0A9W6SMP3_9ACTN</name>
<feature type="domain" description="Peptidase M14" evidence="16">
    <location>
        <begin position="97"/>
        <end position="418"/>
    </location>
</feature>
<reference evidence="17" key="1">
    <citation type="submission" date="2023-03" db="EMBL/GenBank/DDBJ databases">
        <title>Actinorhabdospora filicis NBRC 111898.</title>
        <authorList>
            <person name="Ichikawa N."/>
            <person name="Sato H."/>
            <person name="Tonouchi N."/>
        </authorList>
    </citation>
    <scope>NUCLEOTIDE SEQUENCE</scope>
    <source>
        <strain evidence="17">NBRC 111898</strain>
    </source>
</reference>
<evidence type="ECO:0000256" key="4">
    <source>
        <dbReference type="ARBA" id="ARBA00022670"/>
    </source>
</evidence>
<keyword evidence="5" id="KW-0479">Metal-binding</keyword>
<evidence type="ECO:0000256" key="13">
    <source>
        <dbReference type="ARBA" id="ARBA00074273"/>
    </source>
</evidence>
<keyword evidence="7" id="KW-0378">Hydrolase</keyword>
<keyword evidence="8" id="KW-0862">Zinc</keyword>
<evidence type="ECO:0000256" key="14">
    <source>
        <dbReference type="PROSITE-ProRule" id="PRU01379"/>
    </source>
</evidence>
<evidence type="ECO:0000256" key="15">
    <source>
        <dbReference type="SAM" id="SignalP"/>
    </source>
</evidence>
<keyword evidence="4" id="KW-0645">Protease</keyword>
<evidence type="ECO:0000256" key="6">
    <source>
        <dbReference type="ARBA" id="ARBA00022729"/>
    </source>
</evidence>
<evidence type="ECO:0000256" key="8">
    <source>
        <dbReference type="ARBA" id="ARBA00022833"/>
    </source>
</evidence>
<feature type="signal peptide" evidence="15">
    <location>
        <begin position="1"/>
        <end position="26"/>
    </location>
</feature>
<keyword evidence="18" id="KW-1185">Reference proteome</keyword>
<dbReference type="AlphaFoldDB" id="A0A9W6SMP3"/>
<evidence type="ECO:0000256" key="7">
    <source>
        <dbReference type="ARBA" id="ARBA00022801"/>
    </source>
</evidence>
<dbReference type="GO" id="GO:0006508">
    <property type="term" value="P:proteolysis"/>
    <property type="evidence" value="ECO:0007669"/>
    <property type="project" value="UniProtKB-KW"/>
</dbReference>
<evidence type="ECO:0000313" key="17">
    <source>
        <dbReference type="EMBL" id="GLZ78793.1"/>
    </source>
</evidence>
<keyword evidence="3" id="KW-0121">Carboxypeptidase</keyword>
<organism evidence="17 18">
    <name type="scientific">Actinorhabdospora filicis</name>
    <dbReference type="NCBI Taxonomy" id="1785913"/>
    <lineage>
        <taxon>Bacteria</taxon>
        <taxon>Bacillati</taxon>
        <taxon>Actinomycetota</taxon>
        <taxon>Actinomycetes</taxon>
        <taxon>Micromonosporales</taxon>
        <taxon>Micromonosporaceae</taxon>
        <taxon>Actinorhabdospora</taxon>
    </lineage>
</organism>
<keyword evidence="9" id="KW-0482">Metalloprotease</keyword>
<dbReference type="SMART" id="SM00631">
    <property type="entry name" value="Zn_pept"/>
    <property type="match status" value="1"/>
</dbReference>
<sequence length="426" mass="44956">MRLRTLLAAAFTAALAVTVVASPTQASDSTPYYWRIDDARGLSGLDIADEGPGGTIIVADKATAAKLTRQGRHLTYVDTVYKSVPAGLTAADTYYGGYHTVTAQENHLNQVAAAYPSLTRLYDIGDSWRKTKGLSGGHDILALCVTKKNAGDCSLAPQSPKPRFSLIAQIHAREIATGELAWRFIDTLTTGYGSDARITALLDSTEVWIVPIANPDGVDIVASGGNRPKLQRKNANNSRGCSGTSIGVDLNRNSSYKWGNESNSACSETYQGTAAASEPEVKALESWYRAIHPDQRGDTGPAPTTARDTMITLHSYGGYVVVPWGYTSAKAPNDAQLRALGKKMAQSNGYIVGTGPETVGYTSGGVTDDYTYGALGVASFTIEVGGESGSCGGFLPAYSCVDSSIWPLNKGALLTAADEADSPYVL</sequence>
<proteinExistence type="inferred from homology"/>
<evidence type="ECO:0000256" key="5">
    <source>
        <dbReference type="ARBA" id="ARBA00022723"/>
    </source>
</evidence>
<evidence type="ECO:0000256" key="10">
    <source>
        <dbReference type="ARBA" id="ARBA00050859"/>
    </source>
</evidence>
<evidence type="ECO:0000256" key="12">
    <source>
        <dbReference type="ARBA" id="ARBA00066554"/>
    </source>
</evidence>
<gene>
    <name evidence="17" type="ORF">Afil01_36000</name>
</gene>
<comment type="catalytic activity">
    <reaction evidence="10">
        <text>Releases a C-terminal residue, which may be hydrophobic or positively charged.</text>
        <dbReference type="EC" id="3.4.17.18"/>
    </reaction>
</comment>
<dbReference type="GO" id="GO:0005615">
    <property type="term" value="C:extracellular space"/>
    <property type="evidence" value="ECO:0007669"/>
    <property type="project" value="TreeGrafter"/>
</dbReference>
<dbReference type="FunFam" id="3.40.630.10:FF:000084">
    <property type="entry name" value="Carboxypeptidase B2"/>
    <property type="match status" value="1"/>
</dbReference>
<evidence type="ECO:0000259" key="16">
    <source>
        <dbReference type="PROSITE" id="PS52035"/>
    </source>
</evidence>
<dbReference type="GO" id="GO:0008270">
    <property type="term" value="F:zinc ion binding"/>
    <property type="evidence" value="ECO:0007669"/>
    <property type="project" value="InterPro"/>
</dbReference>
<protein>
    <recommendedName>
        <fullName evidence="13">Zinc carboxypeptidase</fullName>
        <ecNumber evidence="12">3.4.17.18</ecNumber>
    </recommendedName>
</protein>
<comment type="function">
    <text evidence="11">Carboxypeptidase that possesses the specificities of both mammalian Cpase A and B. Thus shows broad substrate specificity, being able to cleave Cbz-Gly-Leu, Cbz-Gly-Val, Cbz-Gly-Phe, Cbz-Gly-Lys and Bz-Gly-Arg in vitro.</text>
</comment>
<evidence type="ECO:0000256" key="9">
    <source>
        <dbReference type="ARBA" id="ARBA00023049"/>
    </source>
</evidence>
<dbReference type="PANTHER" id="PTHR11705:SF143">
    <property type="entry name" value="SLL0236 PROTEIN"/>
    <property type="match status" value="1"/>
</dbReference>
<feature type="active site" description="Proton donor/acceptor" evidence="14">
    <location>
        <position position="383"/>
    </location>
</feature>
<dbReference type="RefSeq" id="WP_285663933.1">
    <property type="nucleotide sequence ID" value="NZ_BSTX01000002.1"/>
</dbReference>
<dbReference type="PROSITE" id="PS52035">
    <property type="entry name" value="PEPTIDASE_M14"/>
    <property type="match status" value="1"/>
</dbReference>
<dbReference type="Gene3D" id="3.40.630.10">
    <property type="entry name" value="Zn peptidases"/>
    <property type="match status" value="1"/>
</dbReference>
<comment type="cofactor">
    <cofactor evidence="1">
        <name>Zn(2+)</name>
        <dbReference type="ChEBI" id="CHEBI:29105"/>
    </cofactor>
</comment>
<dbReference type="PANTHER" id="PTHR11705">
    <property type="entry name" value="PROTEASE FAMILY M14 CARBOXYPEPTIDASE A,B"/>
    <property type="match status" value="1"/>
</dbReference>
<dbReference type="EC" id="3.4.17.18" evidence="12"/>
<dbReference type="EMBL" id="BSTX01000002">
    <property type="protein sequence ID" value="GLZ78793.1"/>
    <property type="molecule type" value="Genomic_DNA"/>
</dbReference>
<evidence type="ECO:0000256" key="2">
    <source>
        <dbReference type="ARBA" id="ARBA00005988"/>
    </source>
</evidence>